<reference evidence="1" key="1">
    <citation type="journal article" date="2020" name="Stud. Mycol.">
        <title>101 Dothideomycetes genomes: a test case for predicting lifestyles and emergence of pathogens.</title>
        <authorList>
            <person name="Haridas S."/>
            <person name="Albert R."/>
            <person name="Binder M."/>
            <person name="Bloem J."/>
            <person name="Labutti K."/>
            <person name="Salamov A."/>
            <person name="Andreopoulos B."/>
            <person name="Baker S."/>
            <person name="Barry K."/>
            <person name="Bills G."/>
            <person name="Bluhm B."/>
            <person name="Cannon C."/>
            <person name="Castanera R."/>
            <person name="Culley D."/>
            <person name="Daum C."/>
            <person name="Ezra D."/>
            <person name="Gonzalez J."/>
            <person name="Henrissat B."/>
            <person name="Kuo A."/>
            <person name="Liang C."/>
            <person name="Lipzen A."/>
            <person name="Lutzoni F."/>
            <person name="Magnuson J."/>
            <person name="Mondo S."/>
            <person name="Nolan M."/>
            <person name="Ohm R."/>
            <person name="Pangilinan J."/>
            <person name="Park H.-J."/>
            <person name="Ramirez L."/>
            <person name="Alfaro M."/>
            <person name="Sun H."/>
            <person name="Tritt A."/>
            <person name="Yoshinaga Y."/>
            <person name="Zwiers L.-H."/>
            <person name="Turgeon B."/>
            <person name="Goodwin S."/>
            <person name="Spatafora J."/>
            <person name="Crous P."/>
            <person name="Grigoriev I."/>
        </authorList>
    </citation>
    <scope>NUCLEOTIDE SEQUENCE</scope>
    <source>
        <strain evidence="1">CBS 269.34</strain>
    </source>
</reference>
<dbReference type="OrthoDB" id="3477330at2759"/>
<organism evidence="1 2">
    <name type="scientific">Lophium mytilinum</name>
    <dbReference type="NCBI Taxonomy" id="390894"/>
    <lineage>
        <taxon>Eukaryota</taxon>
        <taxon>Fungi</taxon>
        <taxon>Dikarya</taxon>
        <taxon>Ascomycota</taxon>
        <taxon>Pezizomycotina</taxon>
        <taxon>Dothideomycetes</taxon>
        <taxon>Pleosporomycetidae</taxon>
        <taxon>Mytilinidiales</taxon>
        <taxon>Mytilinidiaceae</taxon>
        <taxon>Lophium</taxon>
    </lineage>
</organism>
<gene>
    <name evidence="1" type="ORF">BU16DRAFT_561691</name>
</gene>
<dbReference type="Proteomes" id="UP000799750">
    <property type="component" value="Unassembled WGS sequence"/>
</dbReference>
<dbReference type="Pfam" id="PF11951">
    <property type="entry name" value="Fungal_trans_2"/>
    <property type="match status" value="1"/>
</dbReference>
<evidence type="ECO:0008006" key="3">
    <source>
        <dbReference type="Google" id="ProtNLM"/>
    </source>
</evidence>
<dbReference type="EMBL" id="MU004189">
    <property type="protein sequence ID" value="KAF2495412.1"/>
    <property type="molecule type" value="Genomic_DNA"/>
</dbReference>
<accession>A0A6A6QTF7</accession>
<evidence type="ECO:0000313" key="1">
    <source>
        <dbReference type="EMBL" id="KAF2495412.1"/>
    </source>
</evidence>
<protein>
    <recommendedName>
        <fullName evidence="3">Fungal-specific transcription factor domain-containing protein</fullName>
    </recommendedName>
</protein>
<dbReference type="InterPro" id="IPR021858">
    <property type="entry name" value="Fun_TF"/>
</dbReference>
<sequence length="207" mass="23770">MWYAYMSRLLLTIGAPKVVLECISRVNRYMRTARQTENNVERNKLLSKSLFLLSVYSEHEDAIQNMSFDENNDFSTPEMLGKRSQSNAFLCATHIYIYRSLLDVPPQTVRTYVAETFSHVSAFFAENTGNFSIWPAFIAAVEAYTLEDQASARCWLDRATVFGLGNRALIRRVVEEVWRQRATLSEASGLEHGKLAVDWRPVMQELN</sequence>
<dbReference type="AlphaFoldDB" id="A0A6A6QTF7"/>
<evidence type="ECO:0000313" key="2">
    <source>
        <dbReference type="Proteomes" id="UP000799750"/>
    </source>
</evidence>
<proteinExistence type="predicted"/>
<keyword evidence="2" id="KW-1185">Reference proteome</keyword>
<name>A0A6A6QTF7_9PEZI</name>